<dbReference type="InterPro" id="IPR026869">
    <property type="entry name" value="EgtC-like"/>
</dbReference>
<dbReference type="InterPro" id="IPR017932">
    <property type="entry name" value="GATase_2_dom"/>
</dbReference>
<proteinExistence type="predicted"/>
<dbReference type="SUPFAM" id="SSF56235">
    <property type="entry name" value="N-terminal nucleophile aminohydrolases (Ntn hydrolases)"/>
    <property type="match status" value="1"/>
</dbReference>
<feature type="domain" description="Glutamine amidotransferase type-2" evidence="2">
    <location>
        <begin position="8"/>
        <end position="261"/>
    </location>
</feature>
<dbReference type="InterPro" id="IPR029055">
    <property type="entry name" value="Ntn_hydrolases_N"/>
</dbReference>
<dbReference type="PROSITE" id="PS51278">
    <property type="entry name" value="GATASE_TYPE_2"/>
    <property type="match status" value="1"/>
</dbReference>
<sequence length="261" mass="28710">MCRWVAWCGAQIYLEEVISKPEHSLIIQSREAHSCKTAINADGVGVAWYDGRPDPGLYKNVHPAWSDPNLRQIVRQVRSGLFMAHVRASTGTATSYNNCHPFAVGRWAFMHNGMVGGFDALRKRIDQRIPDHLYLDRRGATDSEALLLMALGAGMEERPVAAMADAVAEAEALSRAHGTTPHMRFAGCWSDGQRVYAARCASDDHAPTLFYRQRPEGTLVVSEPLEGLPEDWTPLPANRALVVSREGIEVMEFGARALAAG</sequence>
<dbReference type="PANTHER" id="PTHR43187">
    <property type="entry name" value="GLUTAMINE AMIDOTRANSFERASE DUG3-RELATED"/>
    <property type="match status" value="1"/>
</dbReference>
<gene>
    <name evidence="3" type="ORF">SAMN05444002_2468</name>
</gene>
<dbReference type="STRING" id="1217970.SAMN05444002_2468"/>
<dbReference type="Pfam" id="PF13230">
    <property type="entry name" value="GATase_4"/>
    <property type="match status" value="1"/>
</dbReference>
<dbReference type="InterPro" id="IPR052373">
    <property type="entry name" value="Gamma-glu_amide_hydrolase"/>
</dbReference>
<keyword evidence="3" id="KW-0808">Transferase</keyword>
<evidence type="ECO:0000313" key="4">
    <source>
        <dbReference type="Proteomes" id="UP000184932"/>
    </source>
</evidence>
<evidence type="ECO:0000313" key="3">
    <source>
        <dbReference type="EMBL" id="SIO06642.1"/>
    </source>
</evidence>
<name>A0A1N6GGW4_9RHOB</name>
<keyword evidence="4" id="KW-1185">Reference proteome</keyword>
<dbReference type="RefSeq" id="WP_074256482.1">
    <property type="nucleotide sequence ID" value="NZ_FSRL01000001.1"/>
</dbReference>
<dbReference type="AlphaFoldDB" id="A0A1N6GGW4"/>
<organism evidence="3 4">
    <name type="scientific">Vannielia litorea</name>
    <dbReference type="NCBI Taxonomy" id="1217970"/>
    <lineage>
        <taxon>Bacteria</taxon>
        <taxon>Pseudomonadati</taxon>
        <taxon>Pseudomonadota</taxon>
        <taxon>Alphaproteobacteria</taxon>
        <taxon>Rhodobacterales</taxon>
        <taxon>Paracoccaceae</taxon>
        <taxon>Vannielia</taxon>
    </lineage>
</organism>
<dbReference type="CDD" id="cd01908">
    <property type="entry name" value="YafJ"/>
    <property type="match status" value="1"/>
</dbReference>
<accession>A0A1N6GGW4</accession>
<reference evidence="4" key="1">
    <citation type="submission" date="2016-11" db="EMBL/GenBank/DDBJ databases">
        <authorList>
            <person name="Varghese N."/>
            <person name="Submissions S."/>
        </authorList>
    </citation>
    <scope>NUCLEOTIDE SEQUENCE [LARGE SCALE GENOMIC DNA]</scope>
    <source>
        <strain evidence="4">DSM 29440</strain>
    </source>
</reference>
<dbReference type="GO" id="GO:0016740">
    <property type="term" value="F:transferase activity"/>
    <property type="evidence" value="ECO:0007669"/>
    <property type="project" value="UniProtKB-KW"/>
</dbReference>
<evidence type="ECO:0000259" key="2">
    <source>
        <dbReference type="PROSITE" id="PS51278"/>
    </source>
</evidence>
<dbReference type="EMBL" id="FSRL01000001">
    <property type="protein sequence ID" value="SIO06642.1"/>
    <property type="molecule type" value="Genomic_DNA"/>
</dbReference>
<dbReference type="Proteomes" id="UP000184932">
    <property type="component" value="Unassembled WGS sequence"/>
</dbReference>
<evidence type="ECO:0000256" key="1">
    <source>
        <dbReference type="ARBA" id="ARBA00022962"/>
    </source>
</evidence>
<dbReference type="OrthoDB" id="9804310at2"/>
<dbReference type="PANTHER" id="PTHR43187:SF1">
    <property type="entry name" value="GLUTAMINE AMIDOTRANSFERASE DUG3-RELATED"/>
    <property type="match status" value="1"/>
</dbReference>
<protein>
    <submittedName>
        <fullName evidence="3">Glutamine amidotransferase</fullName>
    </submittedName>
</protein>
<keyword evidence="1 3" id="KW-0315">Glutamine amidotransferase</keyword>
<dbReference type="Gene3D" id="3.60.20.10">
    <property type="entry name" value="Glutamine Phosphoribosylpyrophosphate, subunit 1, domain 1"/>
    <property type="match status" value="1"/>
</dbReference>